<keyword evidence="1" id="KW-0812">Transmembrane</keyword>
<evidence type="ECO:0000313" key="3">
    <source>
        <dbReference type="EMBL" id="MDN3297060.1"/>
    </source>
</evidence>
<dbReference type="Pfam" id="PF00487">
    <property type="entry name" value="FA_desaturase"/>
    <property type="match status" value="1"/>
</dbReference>
<feature type="transmembrane region" description="Helical" evidence="1">
    <location>
        <begin position="238"/>
        <end position="257"/>
    </location>
</feature>
<dbReference type="RefSeq" id="WP_290114413.1">
    <property type="nucleotide sequence ID" value="NZ_JAUEPL010000043.1"/>
</dbReference>
<organism evidence="3 4">
    <name type="scientific">Streptomyces ficellus</name>
    <dbReference type="NCBI Taxonomy" id="1977088"/>
    <lineage>
        <taxon>Bacteria</taxon>
        <taxon>Bacillati</taxon>
        <taxon>Actinomycetota</taxon>
        <taxon>Actinomycetes</taxon>
        <taxon>Kitasatosporales</taxon>
        <taxon>Streptomycetaceae</taxon>
        <taxon>Streptomyces</taxon>
    </lineage>
</organism>
<keyword evidence="1" id="KW-1133">Transmembrane helix</keyword>
<sequence>MSTKTQDLAAVVEAANFPADGRDLQVSPTASFDDLLHKVRQAGLMDYRPGYFAVKIALNVVLSAAGWVAFALLGNSWWQLAVAVWIGLCFVQTGFIAHDTGHKQISRARKTQDVLGWIHMNVLLGVSFGWWVNHHNRHHSNPNNLDKDPDTVRRQVIFAPSEYARKAHTPFRRFVIRHQAVMFFVLLMQEAFRMHKAGFTAARAGLLRIPVMELGLLMVHFTAYLVAVFTVLDPGLGVVFILVNQAVFGIYLGAVFAPNHKGMAVHRDDVEVDWLHRQVLTSRNIYSSRFTDFMYGGLNYQIEHHLFPSMPRVNLRRARPLVREYCAAHGVPYHEVSQARSYLEVARHLREVSVSTRARISEVLREMERAKA</sequence>
<feature type="transmembrane region" description="Helical" evidence="1">
    <location>
        <begin position="76"/>
        <end position="93"/>
    </location>
</feature>
<protein>
    <submittedName>
        <fullName evidence="3">Acyl-CoA desaturase</fullName>
        <ecNumber evidence="3">1.14.19.-</ecNumber>
    </submittedName>
</protein>
<dbReference type="PANTHER" id="PTHR19353">
    <property type="entry name" value="FATTY ACID DESATURASE 2"/>
    <property type="match status" value="1"/>
</dbReference>
<dbReference type="PANTHER" id="PTHR19353:SF19">
    <property type="entry name" value="DELTA(5) FATTY ACID DESATURASE C-RELATED"/>
    <property type="match status" value="1"/>
</dbReference>
<feature type="transmembrane region" description="Helical" evidence="1">
    <location>
        <begin position="114"/>
        <end position="132"/>
    </location>
</feature>
<dbReference type="InterPro" id="IPR005804">
    <property type="entry name" value="FA_desaturase_dom"/>
</dbReference>
<evidence type="ECO:0000256" key="1">
    <source>
        <dbReference type="SAM" id="Phobius"/>
    </source>
</evidence>
<feature type="transmembrane region" description="Helical" evidence="1">
    <location>
        <begin position="50"/>
        <end position="70"/>
    </location>
</feature>
<reference evidence="3" key="1">
    <citation type="submission" date="2023-06" db="EMBL/GenBank/DDBJ databases">
        <title>WGS-Sequencing of Streptomyces ficellus isolate 21 collected from sand in Gara Djebilet Iron Mine in Algeria.</title>
        <authorList>
            <person name="Zegers G.P."/>
            <person name="Gomez A."/>
            <person name="Gueddou A."/>
            <person name="Zahara A.F."/>
            <person name="Worth M."/>
            <person name="Sevigny J.L."/>
            <person name="Tisa L."/>
        </authorList>
    </citation>
    <scope>NUCLEOTIDE SEQUENCE</scope>
    <source>
        <strain evidence="3">AS11</strain>
    </source>
</reference>
<accession>A0ABT7ZC25</accession>
<dbReference type="EMBL" id="JAUEPL010000043">
    <property type="protein sequence ID" value="MDN3297060.1"/>
    <property type="molecule type" value="Genomic_DNA"/>
</dbReference>
<dbReference type="CDD" id="cd03506">
    <property type="entry name" value="Delta6-FADS-like"/>
    <property type="match status" value="1"/>
</dbReference>
<evidence type="ECO:0000313" key="4">
    <source>
        <dbReference type="Proteomes" id="UP001174050"/>
    </source>
</evidence>
<comment type="caution">
    <text evidence="3">The sequence shown here is derived from an EMBL/GenBank/DDBJ whole genome shotgun (WGS) entry which is preliminary data.</text>
</comment>
<evidence type="ECO:0000259" key="2">
    <source>
        <dbReference type="Pfam" id="PF00487"/>
    </source>
</evidence>
<feature type="transmembrane region" description="Helical" evidence="1">
    <location>
        <begin position="213"/>
        <end position="232"/>
    </location>
</feature>
<gene>
    <name evidence="3" type="ORF">QWM81_24040</name>
</gene>
<feature type="domain" description="Fatty acid desaturase" evidence="2">
    <location>
        <begin position="76"/>
        <end position="336"/>
    </location>
</feature>
<dbReference type="InterPro" id="IPR012171">
    <property type="entry name" value="Fatty_acid_desaturase"/>
</dbReference>
<name>A0ABT7ZC25_9ACTN</name>
<proteinExistence type="predicted"/>
<keyword evidence="1" id="KW-0472">Membrane</keyword>
<keyword evidence="3" id="KW-0560">Oxidoreductase</keyword>
<dbReference type="PIRSF" id="PIRSF015921">
    <property type="entry name" value="FA_sphinglp_des"/>
    <property type="match status" value="1"/>
</dbReference>
<dbReference type="EC" id="1.14.19.-" evidence="3"/>
<feature type="transmembrane region" description="Helical" evidence="1">
    <location>
        <begin position="174"/>
        <end position="192"/>
    </location>
</feature>
<dbReference type="Proteomes" id="UP001174050">
    <property type="component" value="Unassembled WGS sequence"/>
</dbReference>
<dbReference type="GO" id="GO:0016491">
    <property type="term" value="F:oxidoreductase activity"/>
    <property type="evidence" value="ECO:0007669"/>
    <property type="project" value="UniProtKB-KW"/>
</dbReference>
<keyword evidence="4" id="KW-1185">Reference proteome</keyword>